<evidence type="ECO:0000259" key="2">
    <source>
        <dbReference type="Pfam" id="PF25023"/>
    </source>
</evidence>
<evidence type="ECO:0000313" key="3">
    <source>
        <dbReference type="EMBL" id="PIZ14563.1"/>
    </source>
</evidence>
<evidence type="ECO:0000256" key="1">
    <source>
        <dbReference type="ARBA" id="ARBA00022737"/>
    </source>
</evidence>
<reference evidence="4" key="1">
    <citation type="submission" date="2017-09" db="EMBL/GenBank/DDBJ databases">
        <title>Depth-based differentiation of microbial function through sediment-hosted aquifers and enrichment of novel symbionts in the deep terrestrial subsurface.</title>
        <authorList>
            <person name="Probst A.J."/>
            <person name="Ladd B."/>
            <person name="Jarett J.K."/>
            <person name="Geller-Mcgrath D.E."/>
            <person name="Sieber C.M.K."/>
            <person name="Emerson J.B."/>
            <person name="Anantharaman K."/>
            <person name="Thomas B.C."/>
            <person name="Malmstrom R."/>
            <person name="Stieglmeier M."/>
            <person name="Klingl A."/>
            <person name="Woyke T."/>
            <person name="Ryan C.M."/>
            <person name="Banfield J.F."/>
        </authorList>
    </citation>
    <scope>NUCLEOTIDE SEQUENCE [LARGE SCALE GENOMIC DNA]</scope>
</reference>
<sequence length="62" mass="6835">MEYGYNNANEMTSAGGINYTYDGNGNLSTKGAFTYSWDFRNQLTEVKQSGTTIARFAYDGDG</sequence>
<gene>
    <name evidence="3" type="ORF">COY52_12075</name>
</gene>
<feature type="domain" description="Teneurin-like YD-shell" evidence="2">
    <location>
        <begin position="5"/>
        <end position="61"/>
    </location>
</feature>
<name>A0A2M7S5J5_9BACT</name>
<protein>
    <recommendedName>
        <fullName evidence="2">Teneurin-like YD-shell domain-containing protein</fullName>
    </recommendedName>
</protein>
<dbReference type="Proteomes" id="UP000229307">
    <property type="component" value="Unassembled WGS sequence"/>
</dbReference>
<dbReference type="Pfam" id="PF25023">
    <property type="entry name" value="TEN_YD-shell"/>
    <property type="match status" value="1"/>
</dbReference>
<keyword evidence="1" id="KW-0677">Repeat</keyword>
<comment type="caution">
    <text evidence="3">The sequence shown here is derived from an EMBL/GenBank/DDBJ whole genome shotgun (WGS) entry which is preliminary data.</text>
</comment>
<dbReference type="EMBL" id="PFMR01000334">
    <property type="protein sequence ID" value="PIZ14563.1"/>
    <property type="molecule type" value="Genomic_DNA"/>
</dbReference>
<feature type="non-terminal residue" evidence="3">
    <location>
        <position position="62"/>
    </location>
</feature>
<dbReference type="InterPro" id="IPR056823">
    <property type="entry name" value="TEN-like_YD-shell"/>
</dbReference>
<accession>A0A2M7S5J5</accession>
<evidence type="ECO:0000313" key="4">
    <source>
        <dbReference type="Proteomes" id="UP000229307"/>
    </source>
</evidence>
<organism evidence="3 4">
    <name type="scientific">Candidatus Desantisbacteria bacterium CG_4_10_14_0_8_um_filter_48_22</name>
    <dbReference type="NCBI Taxonomy" id="1974543"/>
    <lineage>
        <taxon>Bacteria</taxon>
        <taxon>Candidatus Desantisiibacteriota</taxon>
    </lineage>
</organism>
<dbReference type="Gene3D" id="2.180.10.10">
    <property type="entry name" value="RHS repeat-associated core"/>
    <property type="match status" value="1"/>
</dbReference>
<proteinExistence type="predicted"/>
<dbReference type="AlphaFoldDB" id="A0A2M7S5J5"/>